<gene>
    <name evidence="2" type="ORF">F3Y22_tig00110788pilonHSYRG00024</name>
</gene>
<protein>
    <submittedName>
        <fullName evidence="2">Uncharacterized protein</fullName>
    </submittedName>
</protein>
<proteinExistence type="predicted"/>
<dbReference type="Proteomes" id="UP000436088">
    <property type="component" value="Unassembled WGS sequence"/>
</dbReference>
<feature type="compositionally biased region" description="Basic and acidic residues" evidence="1">
    <location>
        <begin position="34"/>
        <end position="44"/>
    </location>
</feature>
<feature type="region of interest" description="Disordered" evidence="1">
    <location>
        <begin position="34"/>
        <end position="67"/>
    </location>
</feature>
<evidence type="ECO:0000313" key="3">
    <source>
        <dbReference type="Proteomes" id="UP000436088"/>
    </source>
</evidence>
<name>A0A6A2ZQ49_HIBSY</name>
<reference evidence="2" key="1">
    <citation type="submission" date="2019-09" db="EMBL/GenBank/DDBJ databases">
        <title>Draft genome information of white flower Hibiscus syriacus.</title>
        <authorList>
            <person name="Kim Y.-M."/>
        </authorList>
    </citation>
    <scope>NUCLEOTIDE SEQUENCE [LARGE SCALE GENOMIC DNA]</scope>
    <source>
        <strain evidence="2">YM2019G1</strain>
    </source>
</reference>
<dbReference type="EMBL" id="VEPZ02001112">
    <property type="protein sequence ID" value="KAE8693880.1"/>
    <property type="molecule type" value="Genomic_DNA"/>
</dbReference>
<comment type="caution">
    <text evidence="2">The sequence shown here is derived from an EMBL/GenBank/DDBJ whole genome shotgun (WGS) entry which is preliminary data.</text>
</comment>
<evidence type="ECO:0000256" key="1">
    <source>
        <dbReference type="SAM" id="MobiDB-lite"/>
    </source>
</evidence>
<sequence>MYDCHQLCLIGVTYCSSCAAQRILARASFAEPRRDLKEHGDRSRPRPKFNPQYDDDGGAGDSCENHVPTPSLEEVFNASVRVMGENSRGSTEKMVLPNGTLSVLKRFWASLNSVRESRDWLKFAAAPTISCRSPLTYIPGGSSLLFVTITPWEA</sequence>
<organism evidence="2 3">
    <name type="scientific">Hibiscus syriacus</name>
    <name type="common">Rose of Sharon</name>
    <dbReference type="NCBI Taxonomy" id="106335"/>
    <lineage>
        <taxon>Eukaryota</taxon>
        <taxon>Viridiplantae</taxon>
        <taxon>Streptophyta</taxon>
        <taxon>Embryophyta</taxon>
        <taxon>Tracheophyta</taxon>
        <taxon>Spermatophyta</taxon>
        <taxon>Magnoliopsida</taxon>
        <taxon>eudicotyledons</taxon>
        <taxon>Gunneridae</taxon>
        <taxon>Pentapetalae</taxon>
        <taxon>rosids</taxon>
        <taxon>malvids</taxon>
        <taxon>Malvales</taxon>
        <taxon>Malvaceae</taxon>
        <taxon>Malvoideae</taxon>
        <taxon>Hibiscus</taxon>
    </lineage>
</organism>
<dbReference type="AlphaFoldDB" id="A0A6A2ZQ49"/>
<evidence type="ECO:0000313" key="2">
    <source>
        <dbReference type="EMBL" id="KAE8693880.1"/>
    </source>
</evidence>
<keyword evidence="3" id="KW-1185">Reference proteome</keyword>
<accession>A0A6A2ZQ49</accession>